<evidence type="ECO:0000256" key="5">
    <source>
        <dbReference type="PIRNR" id="PIRNR005096"/>
    </source>
</evidence>
<dbReference type="InterPro" id="IPR011013">
    <property type="entry name" value="Gal_mutarotase_sf_dom"/>
</dbReference>
<evidence type="ECO:0000313" key="9">
    <source>
        <dbReference type="EMBL" id="TPX61144.1"/>
    </source>
</evidence>
<evidence type="ECO:0000256" key="6">
    <source>
        <dbReference type="PIRSR" id="PIRSR005096-1"/>
    </source>
</evidence>
<dbReference type="Proteomes" id="UP000318582">
    <property type="component" value="Unassembled WGS sequence"/>
</dbReference>
<evidence type="ECO:0000256" key="7">
    <source>
        <dbReference type="PIRSR" id="PIRSR005096-2"/>
    </source>
</evidence>
<feature type="binding site" evidence="8">
    <location>
        <begin position="75"/>
        <end position="76"/>
    </location>
    <ligand>
        <name>beta-D-galactose</name>
        <dbReference type="ChEBI" id="CHEBI:27667"/>
    </ligand>
</feature>
<dbReference type="Pfam" id="PF01263">
    <property type="entry name" value="Aldose_epim"/>
    <property type="match status" value="1"/>
</dbReference>
<dbReference type="InterPro" id="IPR047215">
    <property type="entry name" value="Galactose_mutarotase-like"/>
</dbReference>
<accession>A0A507EBE4</accession>
<comment type="similarity">
    <text evidence="2 5">Belongs to the aldose epimerase family.</text>
</comment>
<dbReference type="STRING" id="109895.A0A507EBE4"/>
<comment type="catalytic activity">
    <reaction evidence="5">
        <text>alpha-D-glucose = beta-D-glucose</text>
        <dbReference type="Rhea" id="RHEA:10264"/>
        <dbReference type="ChEBI" id="CHEBI:15903"/>
        <dbReference type="ChEBI" id="CHEBI:17925"/>
        <dbReference type="EC" id="5.1.3.3"/>
    </reaction>
</comment>
<keyword evidence="4 5" id="KW-0119">Carbohydrate metabolism</keyword>
<dbReference type="GO" id="GO:0004034">
    <property type="term" value="F:aldose 1-epimerase activity"/>
    <property type="evidence" value="ECO:0007669"/>
    <property type="project" value="UniProtKB-EC"/>
</dbReference>
<dbReference type="PIRSF" id="PIRSF005096">
    <property type="entry name" value="GALM"/>
    <property type="match status" value="1"/>
</dbReference>
<reference evidence="9 10" key="1">
    <citation type="journal article" date="2019" name="Sci. Rep.">
        <title>Comparative genomics of chytrid fungi reveal insights into the obligate biotrophic and pathogenic lifestyle of Synchytrium endobioticum.</title>
        <authorList>
            <person name="van de Vossenberg B.T.L.H."/>
            <person name="Warris S."/>
            <person name="Nguyen H.D.T."/>
            <person name="van Gent-Pelzer M.P.E."/>
            <person name="Joly D.L."/>
            <person name="van de Geest H.C."/>
            <person name="Bonants P.J.M."/>
            <person name="Smith D.S."/>
            <person name="Levesque C.A."/>
            <person name="van der Lee T.A.J."/>
        </authorList>
    </citation>
    <scope>NUCLEOTIDE SEQUENCE [LARGE SCALE GENOMIC DNA]</scope>
    <source>
        <strain evidence="9 10">CBS 809.83</strain>
    </source>
</reference>
<dbReference type="Gene3D" id="2.70.98.10">
    <property type="match status" value="1"/>
</dbReference>
<gene>
    <name evidence="9" type="primary">GAL10B</name>
    <name evidence="9" type="ORF">PhCBS80983_g01309</name>
</gene>
<dbReference type="EMBL" id="QEAQ01000009">
    <property type="protein sequence ID" value="TPX61144.1"/>
    <property type="molecule type" value="Genomic_DNA"/>
</dbReference>
<protein>
    <recommendedName>
        <fullName evidence="5">Aldose 1-epimerase</fullName>
        <ecNumber evidence="5">5.1.3.3</ecNumber>
    </recommendedName>
</protein>
<feature type="binding site" evidence="8">
    <location>
        <begin position="180"/>
        <end position="182"/>
    </location>
    <ligand>
        <name>beta-D-galactose</name>
        <dbReference type="ChEBI" id="CHEBI:27667"/>
    </ligand>
</feature>
<proteinExistence type="inferred from homology"/>
<dbReference type="UniPathway" id="UPA00242"/>
<evidence type="ECO:0000256" key="3">
    <source>
        <dbReference type="ARBA" id="ARBA00023235"/>
    </source>
</evidence>
<evidence type="ECO:0000256" key="4">
    <source>
        <dbReference type="ARBA" id="ARBA00023277"/>
    </source>
</evidence>
<comment type="caution">
    <text evidence="9">The sequence shown here is derived from an EMBL/GenBank/DDBJ whole genome shotgun (WGS) entry which is preliminary data.</text>
</comment>
<organism evidence="9 10">
    <name type="scientific">Powellomyces hirtus</name>
    <dbReference type="NCBI Taxonomy" id="109895"/>
    <lineage>
        <taxon>Eukaryota</taxon>
        <taxon>Fungi</taxon>
        <taxon>Fungi incertae sedis</taxon>
        <taxon>Chytridiomycota</taxon>
        <taxon>Chytridiomycota incertae sedis</taxon>
        <taxon>Chytridiomycetes</taxon>
        <taxon>Spizellomycetales</taxon>
        <taxon>Powellomycetaceae</taxon>
        <taxon>Powellomyces</taxon>
    </lineage>
</organism>
<feature type="active site" description="Proton donor" evidence="6">
    <location>
        <position position="180"/>
    </location>
</feature>
<feature type="binding site" evidence="7">
    <location>
        <position position="253"/>
    </location>
    <ligand>
        <name>beta-D-galactose</name>
        <dbReference type="ChEBI" id="CHEBI:27667"/>
    </ligand>
</feature>
<dbReference type="PANTHER" id="PTHR10091">
    <property type="entry name" value="ALDOSE-1-EPIMERASE"/>
    <property type="match status" value="1"/>
</dbReference>
<dbReference type="EC" id="5.1.3.3" evidence="5"/>
<keyword evidence="3 5" id="KW-0413">Isomerase</keyword>
<dbReference type="GO" id="GO:0006006">
    <property type="term" value="P:glucose metabolic process"/>
    <property type="evidence" value="ECO:0007669"/>
    <property type="project" value="TreeGrafter"/>
</dbReference>
<dbReference type="AlphaFoldDB" id="A0A507EBE4"/>
<name>A0A507EBE4_9FUNG</name>
<evidence type="ECO:0000313" key="10">
    <source>
        <dbReference type="Proteomes" id="UP000318582"/>
    </source>
</evidence>
<evidence type="ECO:0000256" key="8">
    <source>
        <dbReference type="PIRSR" id="PIRSR005096-3"/>
    </source>
</evidence>
<dbReference type="InterPro" id="IPR014718">
    <property type="entry name" value="GH-type_carb-bd"/>
</dbReference>
<evidence type="ECO:0000256" key="1">
    <source>
        <dbReference type="ARBA" id="ARBA00005028"/>
    </source>
</evidence>
<keyword evidence="10" id="KW-1185">Reference proteome</keyword>
<feature type="active site" description="Proton acceptor" evidence="6">
    <location>
        <position position="322"/>
    </location>
</feature>
<sequence length="360" mass="39284">MTVTSNEHQVYELQNDTLCAQFTSYGAILTHLFVTDKKGVVRDVVLGFDTPEEYVAAGQSDANPYFGATVGRTCNRITEGKFTLNGRAYQLPVNNGPHSLHGGIRGFDKREWTATQDTSARYPALKFTYTAADGEEGYPGEVTVTCTYTLRENELWVDYTAQLTDNNPKDLETIIGMTNHTYFNLSGCADPTIVDHVFESSATGVLRVTDTQVPTGEIIPMAKAAPFDFTRPKTFAAGLEPHHEHVKVCKGYDHFLVLPQPTTPEVPIAKLSAPSSGISVTVGTDAKGVQLYTGNFLDSTFKGKKSQPANTVYVKHAAVCLETSGMLDAVNHPEWRSGMVLGAGKVWTQSTVYRFHVASA</sequence>
<dbReference type="InterPro" id="IPR015443">
    <property type="entry name" value="Aldose_1-epimerase"/>
</dbReference>
<dbReference type="PANTHER" id="PTHR10091:SF0">
    <property type="entry name" value="GALACTOSE MUTAROTASE"/>
    <property type="match status" value="1"/>
</dbReference>
<comment type="pathway">
    <text evidence="1 5">Carbohydrate metabolism; hexose metabolism.</text>
</comment>
<dbReference type="GO" id="GO:0030246">
    <property type="term" value="F:carbohydrate binding"/>
    <property type="evidence" value="ECO:0007669"/>
    <property type="project" value="InterPro"/>
</dbReference>
<dbReference type="CDD" id="cd09019">
    <property type="entry name" value="galactose_mutarotase_like"/>
    <property type="match status" value="1"/>
</dbReference>
<dbReference type="GO" id="GO:0033499">
    <property type="term" value="P:galactose catabolic process via UDP-galactose, Leloir pathway"/>
    <property type="evidence" value="ECO:0007669"/>
    <property type="project" value="TreeGrafter"/>
</dbReference>
<dbReference type="SUPFAM" id="SSF74650">
    <property type="entry name" value="Galactose mutarotase-like"/>
    <property type="match status" value="1"/>
</dbReference>
<evidence type="ECO:0000256" key="2">
    <source>
        <dbReference type="ARBA" id="ARBA00006206"/>
    </source>
</evidence>
<dbReference type="InterPro" id="IPR008183">
    <property type="entry name" value="Aldose_1/G6P_1-epimerase"/>
</dbReference>